<evidence type="ECO:0000259" key="1">
    <source>
        <dbReference type="Pfam" id="PF01872"/>
    </source>
</evidence>
<comment type="caution">
    <text evidence="2">The sequence shown here is derived from an EMBL/GenBank/DDBJ whole genome shotgun (WGS) entry which is preliminary data.</text>
</comment>
<dbReference type="OrthoDB" id="195113at2"/>
<dbReference type="Pfam" id="PF01872">
    <property type="entry name" value="RibD_C"/>
    <property type="match status" value="1"/>
</dbReference>
<dbReference type="GO" id="GO:0009231">
    <property type="term" value="P:riboflavin biosynthetic process"/>
    <property type="evidence" value="ECO:0007669"/>
    <property type="project" value="InterPro"/>
</dbReference>
<dbReference type="AlphaFoldDB" id="A0A3M9MU27"/>
<dbReference type="InterPro" id="IPR050765">
    <property type="entry name" value="Riboflavin_Biosynth_HTPR"/>
</dbReference>
<organism evidence="2 3">
    <name type="scientific">Rufibacter latericius</name>
    <dbReference type="NCBI Taxonomy" id="2487040"/>
    <lineage>
        <taxon>Bacteria</taxon>
        <taxon>Pseudomonadati</taxon>
        <taxon>Bacteroidota</taxon>
        <taxon>Cytophagia</taxon>
        <taxon>Cytophagales</taxon>
        <taxon>Hymenobacteraceae</taxon>
        <taxon>Rufibacter</taxon>
    </lineage>
</organism>
<dbReference type="SUPFAM" id="SSF53597">
    <property type="entry name" value="Dihydrofolate reductase-like"/>
    <property type="match status" value="1"/>
</dbReference>
<sequence>MRQVVLYIAMSLDGYIAKEDDNIDFLSQVERPGEDYGYAAFQQTVDTLIWGRRTYDKVLSMNMPEFMHKDKKCYVLSRSRTGHDENVEFYGGDLKDLVSTLKQQPGKNIYCDGGGEVVAALLNEHLIDKMIVSVIPHLLGSGIRLFKDGRPEEQITLTNSITYPSGLVQLWYDCRHNA</sequence>
<protein>
    <submittedName>
        <fullName evidence="2">Dihydrofolate reductase</fullName>
    </submittedName>
</protein>
<accession>A0A3M9MU27</accession>
<name>A0A3M9MU27_9BACT</name>
<evidence type="ECO:0000313" key="3">
    <source>
        <dbReference type="Proteomes" id="UP000272117"/>
    </source>
</evidence>
<dbReference type="PANTHER" id="PTHR38011">
    <property type="entry name" value="DIHYDROFOLATE REDUCTASE FAMILY PROTEIN (AFU_ORTHOLOGUE AFUA_8G06820)"/>
    <property type="match status" value="1"/>
</dbReference>
<keyword evidence="3" id="KW-1185">Reference proteome</keyword>
<dbReference type="GO" id="GO:0008703">
    <property type="term" value="F:5-amino-6-(5-phosphoribosylamino)uracil reductase activity"/>
    <property type="evidence" value="ECO:0007669"/>
    <property type="project" value="InterPro"/>
</dbReference>
<dbReference type="Proteomes" id="UP000272117">
    <property type="component" value="Unassembled WGS sequence"/>
</dbReference>
<proteinExistence type="predicted"/>
<dbReference type="EMBL" id="RJJD01000004">
    <property type="protein sequence ID" value="RNI28687.1"/>
    <property type="molecule type" value="Genomic_DNA"/>
</dbReference>
<feature type="domain" description="Bacterial bifunctional deaminase-reductase C-terminal" evidence="1">
    <location>
        <begin position="3"/>
        <end position="168"/>
    </location>
</feature>
<gene>
    <name evidence="2" type="ORF">EFB08_08610</name>
</gene>
<dbReference type="PANTHER" id="PTHR38011:SF11">
    <property type="entry name" value="2,5-DIAMINO-6-RIBOSYLAMINO-4(3H)-PYRIMIDINONE 5'-PHOSPHATE REDUCTASE"/>
    <property type="match status" value="1"/>
</dbReference>
<reference evidence="2 3" key="1">
    <citation type="submission" date="2018-11" db="EMBL/GenBank/DDBJ databases">
        <title>Rufibacter latericius sp. nov., isolated from water in Baiyang Lake.</title>
        <authorList>
            <person name="Yang Y."/>
        </authorList>
    </citation>
    <scope>NUCLEOTIDE SEQUENCE [LARGE SCALE GENOMIC DNA]</scope>
    <source>
        <strain evidence="2 3">R-22-1c-1</strain>
    </source>
</reference>
<dbReference type="RefSeq" id="WP_123126544.1">
    <property type="nucleotide sequence ID" value="NZ_RJJD01000004.1"/>
</dbReference>
<evidence type="ECO:0000313" key="2">
    <source>
        <dbReference type="EMBL" id="RNI28687.1"/>
    </source>
</evidence>
<dbReference type="InterPro" id="IPR024072">
    <property type="entry name" value="DHFR-like_dom_sf"/>
</dbReference>
<dbReference type="Gene3D" id="3.40.430.10">
    <property type="entry name" value="Dihydrofolate Reductase, subunit A"/>
    <property type="match status" value="1"/>
</dbReference>
<dbReference type="InterPro" id="IPR002734">
    <property type="entry name" value="RibDG_C"/>
</dbReference>